<dbReference type="EMBL" id="LIYF01000018">
    <property type="protein sequence ID" value="KZK06637.1"/>
    <property type="molecule type" value="Genomic_DNA"/>
</dbReference>
<accession>A0A161U0J7</accession>
<reference evidence="1 2" key="1">
    <citation type="submission" date="2015-08" db="EMBL/GenBank/DDBJ databases">
        <title>Draft Genome Sequences of 11 Lactococcus lactis subspecies cremoris strains.</title>
        <authorList>
            <person name="Wels M."/>
            <person name="Backus L."/>
            <person name="Boekhorst J."/>
            <person name="Dijkstra A."/>
            <person name="Beerthuizen M."/>
            <person name="Siezen R."/>
            <person name="Bachmann H."/>
            <person name="Van Hijum S."/>
        </authorList>
    </citation>
    <scope>NUCLEOTIDE SEQUENCE [LARGE SCALE GENOMIC DNA]</scope>
    <source>
        <strain evidence="1 2">KW10</strain>
    </source>
</reference>
<dbReference type="AlphaFoldDB" id="A0A161U0J7"/>
<dbReference type="PATRIC" id="fig|1359.32.peg.2280"/>
<dbReference type="Proteomes" id="UP000076519">
    <property type="component" value="Unassembled WGS sequence"/>
</dbReference>
<name>A0A161U0J7_LACLC</name>
<evidence type="ECO:0000313" key="1">
    <source>
        <dbReference type="EMBL" id="KZK06637.1"/>
    </source>
</evidence>
<organism evidence="1 2">
    <name type="scientific">Lactococcus lactis subsp. cremoris</name>
    <name type="common">Streptococcus cremoris</name>
    <dbReference type="NCBI Taxonomy" id="1359"/>
    <lineage>
        <taxon>Bacteria</taxon>
        <taxon>Bacillati</taxon>
        <taxon>Bacillota</taxon>
        <taxon>Bacilli</taxon>
        <taxon>Lactobacillales</taxon>
        <taxon>Streptococcaceae</taxon>
        <taxon>Lactococcus</taxon>
    </lineage>
</organism>
<comment type="caution">
    <text evidence="1">The sequence shown here is derived from an EMBL/GenBank/DDBJ whole genome shotgun (WGS) entry which is preliminary data.</text>
</comment>
<sequence>MSRGLYKKFFQDYFHKSNTSLSLKNPISKSTIKIVVKIIRN</sequence>
<evidence type="ECO:0000313" key="2">
    <source>
        <dbReference type="Proteomes" id="UP000076519"/>
    </source>
</evidence>
<gene>
    <name evidence="1" type="ORF">AB996_1133</name>
</gene>
<protein>
    <submittedName>
        <fullName evidence="1">Uncharacterized protein</fullName>
    </submittedName>
</protein>
<proteinExistence type="predicted"/>